<evidence type="ECO:0000256" key="1">
    <source>
        <dbReference type="ARBA" id="ARBA00001917"/>
    </source>
</evidence>
<feature type="domain" description="FAD/NAD(P)-binding" evidence="11">
    <location>
        <begin position="386"/>
        <end position="619"/>
    </location>
</feature>
<dbReference type="InterPro" id="IPR001155">
    <property type="entry name" value="OxRdtase_FMN_N"/>
</dbReference>
<dbReference type="STRING" id="870242.cpu_01390"/>
<dbReference type="Pfam" id="PF07992">
    <property type="entry name" value="Pyr_redox_2"/>
    <property type="match status" value="1"/>
</dbReference>
<dbReference type="PANTHER" id="PTHR42917">
    <property type="entry name" value="2,4-DIENOYL-COA REDUCTASE"/>
    <property type="match status" value="1"/>
</dbReference>
<dbReference type="Proteomes" id="UP000187485">
    <property type="component" value="Unassembled WGS sequence"/>
</dbReference>
<dbReference type="Gene3D" id="3.50.50.60">
    <property type="entry name" value="FAD/NAD(P)-binding domain"/>
    <property type="match status" value="1"/>
</dbReference>
<dbReference type="RefSeq" id="WP_075858080.1">
    <property type="nucleotide sequence ID" value="NZ_BDJK01000003.1"/>
</dbReference>
<evidence type="ECO:0000256" key="4">
    <source>
        <dbReference type="ARBA" id="ARBA00022630"/>
    </source>
</evidence>
<comment type="caution">
    <text evidence="12">The sequence shown here is derived from an EMBL/GenBank/DDBJ whole genome shotgun (WGS) entry which is preliminary data.</text>
</comment>
<dbReference type="Gene3D" id="3.40.50.720">
    <property type="entry name" value="NAD(P)-binding Rossmann-like Domain"/>
    <property type="match status" value="1"/>
</dbReference>
<dbReference type="PRINTS" id="PR00368">
    <property type="entry name" value="FADPNR"/>
</dbReference>
<keyword evidence="5" id="KW-0288">FMN</keyword>
<dbReference type="EMBL" id="BDJK01000003">
    <property type="protein sequence ID" value="GAV21629.1"/>
    <property type="molecule type" value="Genomic_DNA"/>
</dbReference>
<dbReference type="GO" id="GO:0046872">
    <property type="term" value="F:metal ion binding"/>
    <property type="evidence" value="ECO:0007669"/>
    <property type="project" value="UniProtKB-KW"/>
</dbReference>
<dbReference type="InterPro" id="IPR051793">
    <property type="entry name" value="NADH:flavin_oxidoreductase"/>
</dbReference>
<keyword evidence="13" id="KW-1185">Reference proteome</keyword>
<dbReference type="Pfam" id="PF00724">
    <property type="entry name" value="Oxidored_FMN"/>
    <property type="match status" value="1"/>
</dbReference>
<evidence type="ECO:0000259" key="11">
    <source>
        <dbReference type="Pfam" id="PF07992"/>
    </source>
</evidence>
<keyword evidence="7" id="KW-0560">Oxidoreductase</keyword>
<evidence type="ECO:0000256" key="2">
    <source>
        <dbReference type="ARBA" id="ARBA00001966"/>
    </source>
</evidence>
<dbReference type="InterPro" id="IPR023753">
    <property type="entry name" value="FAD/NAD-binding_dom"/>
</dbReference>
<dbReference type="InterPro" id="IPR036188">
    <property type="entry name" value="FAD/NAD-bd_sf"/>
</dbReference>
<evidence type="ECO:0000259" key="10">
    <source>
        <dbReference type="Pfam" id="PF00724"/>
    </source>
</evidence>
<feature type="domain" description="NADH:flavin oxidoreductase/NADH oxidase N-terminal" evidence="10">
    <location>
        <begin position="7"/>
        <end position="339"/>
    </location>
</feature>
<reference evidence="13" key="1">
    <citation type="submission" date="2016-12" db="EMBL/GenBank/DDBJ databases">
        <title>Draft Genome Sequences od Carboxydothermus pertinax and islandicus, Hydrogenogenic Carboxydotrophic Bacteria.</title>
        <authorList>
            <person name="Fukuyama Y."/>
            <person name="Ohmae K."/>
            <person name="Yoneda Y."/>
            <person name="Yoshida T."/>
            <person name="Sako Y."/>
        </authorList>
    </citation>
    <scope>NUCLEOTIDE SEQUENCE [LARGE SCALE GENOMIC DNA]</scope>
    <source>
        <strain evidence="13">Ug1</strain>
    </source>
</reference>
<dbReference type="PRINTS" id="PR00469">
    <property type="entry name" value="PNDRDTASEII"/>
</dbReference>
<proteinExistence type="inferred from homology"/>
<dbReference type="CDD" id="cd02803">
    <property type="entry name" value="OYE_like_FMN_family"/>
    <property type="match status" value="1"/>
</dbReference>
<name>A0A1L8CS40_9THEO</name>
<keyword evidence="6" id="KW-0479">Metal-binding</keyword>
<evidence type="ECO:0000256" key="5">
    <source>
        <dbReference type="ARBA" id="ARBA00022643"/>
    </source>
</evidence>
<keyword evidence="9" id="KW-0411">Iron-sulfur</keyword>
<dbReference type="SUPFAM" id="SSF51905">
    <property type="entry name" value="FAD/NAD(P)-binding domain"/>
    <property type="match status" value="1"/>
</dbReference>
<dbReference type="SUPFAM" id="SSF51395">
    <property type="entry name" value="FMN-linked oxidoreductases"/>
    <property type="match status" value="1"/>
</dbReference>
<evidence type="ECO:0000256" key="3">
    <source>
        <dbReference type="ARBA" id="ARBA00011048"/>
    </source>
</evidence>
<gene>
    <name evidence="12" type="ORF">cpu_01390</name>
</gene>
<dbReference type="PANTHER" id="PTHR42917:SF2">
    <property type="entry name" value="2,4-DIENOYL-COA REDUCTASE [(2E)-ENOYL-COA-PRODUCING]"/>
    <property type="match status" value="1"/>
</dbReference>
<dbReference type="OrthoDB" id="9772736at2"/>
<keyword evidence="4" id="KW-0285">Flavoprotein</keyword>
<dbReference type="GO" id="GO:0051536">
    <property type="term" value="F:iron-sulfur cluster binding"/>
    <property type="evidence" value="ECO:0007669"/>
    <property type="project" value="UniProtKB-KW"/>
</dbReference>
<comment type="cofactor">
    <cofactor evidence="2">
        <name>[4Fe-4S] cluster</name>
        <dbReference type="ChEBI" id="CHEBI:49883"/>
    </cofactor>
</comment>
<organism evidence="12 13">
    <name type="scientific">Carboxydothermus pertinax</name>
    <dbReference type="NCBI Taxonomy" id="870242"/>
    <lineage>
        <taxon>Bacteria</taxon>
        <taxon>Bacillati</taxon>
        <taxon>Bacillota</taxon>
        <taxon>Clostridia</taxon>
        <taxon>Thermoanaerobacterales</taxon>
        <taxon>Thermoanaerobacteraceae</taxon>
        <taxon>Carboxydothermus</taxon>
    </lineage>
</organism>
<protein>
    <submittedName>
        <fullName evidence="12">NADH oxidase</fullName>
    </submittedName>
</protein>
<sequence>MTHFPNLFSEGRIGNLVIPNRIVMPPMATNLANEDGSVSQRLIDYYAARARGGVGLIIVENVQVDYPQGKNVACQLRLDNDKYMAGFFELAEAVHSYGTKIFMQIHHAGAQTTPGITEGLQPVSPSGVPCSFLGIQPRELSIDEIEEIIQKFVNTAVRVKGAMFDGIELHGAHGYLIGQFMSPRTNRRVDKYGGNLEGRMRFPLEIIRRIKEAVGDDYPICFRFSADEFIEGGITLEEGKQIAKMLEEAGVHVLHVSAGVYDSMPTLLEPSRFEQGWRVYLAEEIKKVVSIPVITVGVIREPEFAEKIIAEGRADFVAIGRGLIADPEWPKKAREGRSSEIRKCISCNIGCIGGRVFPNLRLRCTVNPVAGREGVYGEIKQSPVKKKVVVVGGGPAGMQAANTAAKRGHQVILYEKKQNLGGQLEIASAAPGKAKIKWFRDWLEAELLRAGVEIRSGVTADAETIASLSPDYVILAAGSKPVTPKIKGLEKENNFVVQAWDVLAGKVSVEKNEEVVVVGGGLVGCEAAHYLAEKGAKVIVVEMLSDIAMDMEPISRFDMLQQFAKLGITIRTSNIVSEITPEGVVIVGKGGKMGFIRSKKVVLAVGQTPVGNELKKALEEKGIPVRVIGDAYNVGKIIDAVSTGFQVACQV</sequence>
<evidence type="ECO:0000256" key="9">
    <source>
        <dbReference type="ARBA" id="ARBA00023014"/>
    </source>
</evidence>
<evidence type="ECO:0000256" key="8">
    <source>
        <dbReference type="ARBA" id="ARBA00023004"/>
    </source>
</evidence>
<dbReference type="GO" id="GO:0016491">
    <property type="term" value="F:oxidoreductase activity"/>
    <property type="evidence" value="ECO:0007669"/>
    <property type="project" value="UniProtKB-KW"/>
</dbReference>
<evidence type="ECO:0000256" key="7">
    <source>
        <dbReference type="ARBA" id="ARBA00023002"/>
    </source>
</evidence>
<evidence type="ECO:0000313" key="13">
    <source>
        <dbReference type="Proteomes" id="UP000187485"/>
    </source>
</evidence>
<keyword evidence="8" id="KW-0408">Iron</keyword>
<accession>A0A1L8CS40</accession>
<comment type="similarity">
    <text evidence="3">In the N-terminal section; belongs to the NADH:flavin oxidoreductase/NADH oxidase family.</text>
</comment>
<dbReference type="AlphaFoldDB" id="A0A1L8CS40"/>
<dbReference type="InterPro" id="IPR013785">
    <property type="entry name" value="Aldolase_TIM"/>
</dbReference>
<evidence type="ECO:0000256" key="6">
    <source>
        <dbReference type="ARBA" id="ARBA00022723"/>
    </source>
</evidence>
<dbReference type="GO" id="GO:0010181">
    <property type="term" value="F:FMN binding"/>
    <property type="evidence" value="ECO:0007669"/>
    <property type="project" value="InterPro"/>
</dbReference>
<dbReference type="Gene3D" id="3.20.20.70">
    <property type="entry name" value="Aldolase class I"/>
    <property type="match status" value="1"/>
</dbReference>
<evidence type="ECO:0000313" key="12">
    <source>
        <dbReference type="EMBL" id="GAV21629.1"/>
    </source>
</evidence>
<comment type="cofactor">
    <cofactor evidence="1">
        <name>FMN</name>
        <dbReference type="ChEBI" id="CHEBI:58210"/>
    </cofactor>
</comment>